<proteinExistence type="predicted"/>
<protein>
    <submittedName>
        <fullName evidence="1">Uncharacterized protein</fullName>
    </submittedName>
</protein>
<dbReference type="InterPro" id="IPR025271">
    <property type="entry name" value="CCDC28"/>
</dbReference>
<gene>
    <name evidence="1" type="ORF">PXEA_LOCUS23488</name>
</gene>
<name>A0A3S5CRB0_9PLAT</name>
<organism evidence="1 2">
    <name type="scientific">Protopolystoma xenopodis</name>
    <dbReference type="NCBI Taxonomy" id="117903"/>
    <lineage>
        <taxon>Eukaryota</taxon>
        <taxon>Metazoa</taxon>
        <taxon>Spiralia</taxon>
        <taxon>Lophotrochozoa</taxon>
        <taxon>Platyhelminthes</taxon>
        <taxon>Monogenea</taxon>
        <taxon>Polyopisthocotylea</taxon>
        <taxon>Polystomatidea</taxon>
        <taxon>Polystomatidae</taxon>
        <taxon>Protopolystoma</taxon>
    </lineage>
</organism>
<dbReference type="OrthoDB" id="9977011at2759"/>
<sequence length="82" mass="9709">MHPATSPSNEDQIGIDHKLDFFLENEPQIYIEDAKGPNCPYDKLDAIREQQEELMRLHFELDQKMQSTFESGSSRNRRQARW</sequence>
<keyword evidence="2" id="KW-1185">Reference proteome</keyword>
<evidence type="ECO:0000313" key="1">
    <source>
        <dbReference type="EMBL" id="VEL30048.1"/>
    </source>
</evidence>
<comment type="caution">
    <text evidence="1">The sequence shown here is derived from an EMBL/GenBank/DDBJ whole genome shotgun (WGS) entry which is preliminary data.</text>
</comment>
<dbReference type="Proteomes" id="UP000784294">
    <property type="component" value="Unassembled WGS sequence"/>
</dbReference>
<reference evidence="1" key="1">
    <citation type="submission" date="2018-11" db="EMBL/GenBank/DDBJ databases">
        <authorList>
            <consortium name="Pathogen Informatics"/>
        </authorList>
    </citation>
    <scope>NUCLEOTIDE SEQUENCE</scope>
</reference>
<evidence type="ECO:0000313" key="2">
    <source>
        <dbReference type="Proteomes" id="UP000784294"/>
    </source>
</evidence>
<dbReference type="AlphaFoldDB" id="A0A3S5CRB0"/>
<accession>A0A3S5CRB0</accession>
<dbReference type="Pfam" id="PF13270">
    <property type="entry name" value="CCDC28"/>
    <property type="match status" value="1"/>
</dbReference>
<dbReference type="EMBL" id="CAAALY010108886">
    <property type="protein sequence ID" value="VEL30048.1"/>
    <property type="molecule type" value="Genomic_DNA"/>
</dbReference>